<reference evidence="2" key="1">
    <citation type="submission" date="2016-10" db="EMBL/GenBank/DDBJ databases">
        <authorList>
            <person name="Varghese N."/>
            <person name="Submissions S."/>
        </authorList>
    </citation>
    <scope>NUCLEOTIDE SEQUENCE [LARGE SCALE GENOMIC DNA]</scope>
    <source>
        <strain evidence="2">CGMCC 4.6609</strain>
    </source>
</reference>
<gene>
    <name evidence="1" type="ORF">SAMN05421507_12072</name>
</gene>
<dbReference type="RefSeq" id="WP_143022941.1">
    <property type="nucleotide sequence ID" value="NZ_FNIX01000020.1"/>
</dbReference>
<dbReference type="AlphaFoldDB" id="A0A1H0WLI9"/>
<dbReference type="EMBL" id="FNIX01000020">
    <property type="protein sequence ID" value="SDP91540.1"/>
    <property type="molecule type" value="Genomic_DNA"/>
</dbReference>
<dbReference type="InterPro" id="IPR011330">
    <property type="entry name" value="Glyco_hydro/deAcase_b/a-brl"/>
</dbReference>
<dbReference type="GO" id="GO:0003824">
    <property type="term" value="F:catalytic activity"/>
    <property type="evidence" value="ECO:0007669"/>
    <property type="project" value="InterPro"/>
</dbReference>
<sequence length="727" mass="76541">MTAAESTELFVGPRTAPLQVVRLTSPAPAGPVHAHVSGPGLHSPRHGGALPPGPFGYELGVDVSEHAPGAVVPARAVVRSAAGEESCTFSLVVGTPGWTVHLVGHVAGDAPFAALRAHLDLALTDPAYRFTVTSVELLQPYWDTFPQHRSSLLRLIAEGRVEVVGSASNVVGVRPLLSSLPAGSPLVAASLGEAERSVYSSFLELRPFAAAPHVMLPVGTPQAAPNPWVTAIHHDWNARYTWPRVVCSLPRDYYVRGSVPVPRAPADDSPAAVFATHAARLTGAAFPSAALARAALAHPREAFDLQTDVVSRSLDALTSAVDSSVVVWNPLPSPCSHIVSVHLPSARNVHVEFEGAALPTLIDGVTVTFLARDVPAHGWRTYSLVEDDIDHGWKRGYGTEIASAHHVLSYDPIASLIAVDGPPLEAPRLIGPVTVWHSEVGERMVGSTAFTLWHDVPHLNPSPLVGVLGSRSPATGTLDAEVSRLSPAGPPLGPVEPAVTPIFARYWLHEPAPLGGLPANVHLEVLGPTRLRVVVVSNAEAFTATVRLTLPGGWSASWGALPVTLPAGGYVSAEVGLRPPRTPGCHPVRATLEGLPFEVYDVALLTVPEWDAEDPVEVLWVASSPSSVTVRPGESSQLRVVMASGAHGDLPVQARVLSPRSTWDLVGPFCVGGLLPARGRLPLGFTVCAPPWATPGTWSAVVRVTAGDLVRTTAPVRVEVAGYHPRP</sequence>
<organism evidence="1 2">
    <name type="scientific">Lentzea jiangxiensis</name>
    <dbReference type="NCBI Taxonomy" id="641025"/>
    <lineage>
        <taxon>Bacteria</taxon>
        <taxon>Bacillati</taxon>
        <taxon>Actinomycetota</taxon>
        <taxon>Actinomycetes</taxon>
        <taxon>Pseudonocardiales</taxon>
        <taxon>Pseudonocardiaceae</taxon>
        <taxon>Lentzea</taxon>
    </lineage>
</organism>
<dbReference type="Proteomes" id="UP000199691">
    <property type="component" value="Unassembled WGS sequence"/>
</dbReference>
<dbReference type="GO" id="GO:0030246">
    <property type="term" value="F:carbohydrate binding"/>
    <property type="evidence" value="ECO:0007669"/>
    <property type="project" value="InterPro"/>
</dbReference>
<evidence type="ECO:0000313" key="1">
    <source>
        <dbReference type="EMBL" id="SDP91540.1"/>
    </source>
</evidence>
<name>A0A1H0WLI9_9PSEU</name>
<dbReference type="GO" id="GO:0005975">
    <property type="term" value="P:carbohydrate metabolic process"/>
    <property type="evidence" value="ECO:0007669"/>
    <property type="project" value="InterPro"/>
</dbReference>
<evidence type="ECO:0000313" key="2">
    <source>
        <dbReference type="Proteomes" id="UP000199691"/>
    </source>
</evidence>
<dbReference type="SUPFAM" id="SSF74650">
    <property type="entry name" value="Galactose mutarotase-like"/>
    <property type="match status" value="1"/>
</dbReference>
<dbReference type="InterPro" id="IPR011013">
    <property type="entry name" value="Gal_mutarotase_sf_dom"/>
</dbReference>
<dbReference type="SUPFAM" id="SSF88713">
    <property type="entry name" value="Glycoside hydrolase/deacetylase"/>
    <property type="match status" value="1"/>
</dbReference>
<evidence type="ECO:0008006" key="3">
    <source>
        <dbReference type="Google" id="ProtNLM"/>
    </source>
</evidence>
<proteinExistence type="predicted"/>
<dbReference type="STRING" id="641025.SAMN05421507_12072"/>
<dbReference type="OrthoDB" id="1049785at2"/>
<protein>
    <recommendedName>
        <fullName evidence="3">NPCBM-associated, NEW3 domain of alpha-galactosidase</fullName>
    </recommendedName>
</protein>
<keyword evidence="2" id="KW-1185">Reference proteome</keyword>
<accession>A0A1H0WLI9</accession>